<evidence type="ECO:0008006" key="3">
    <source>
        <dbReference type="Google" id="ProtNLM"/>
    </source>
</evidence>
<sequence length="462" mass="54020">MKETLYIKEYGTITIGQKNLPSNNNSYLEVQEEIFDSLTNFIEENQSQEDFDKAFSIFRKRGQRFIKVKNYVGVIETKEKVSIEILPKTFIGKNGEEANVNDSRNLLLTMLKTLKNSPFINLNVAHLKEQKNFPILEVFIASYLEELIKLTSKELRGDYIKVEDNCKFLKGKLLLKEHVKLNSFNKSNFYCQFDEFNTNIPPNKLIKSTLLKLNKITTSNNNKKKILKSIQHFESVNKCNDINADIAYCRTREKALVNYGNLINWSEIFLKNKSFTNFSGNSINQAILFPMEKLFESYIAHLLKKYCDGFSIKTQDSRFFLVGQKINDDDLEYTLNKFLLKPDLVINEHKLIIDTKWKILNSESRKYDIKEADIYQMHAYGTTYNTVLGKPRLALVYPQNPFFQEKLLQFRYNGDIYLDVLPFDFSEKPENEIRKIINEFFLIKSNTYTEITDDYIPGLAAE</sequence>
<gene>
    <name evidence="1" type="ORF">WFZ85_06590</name>
</gene>
<evidence type="ECO:0000313" key="1">
    <source>
        <dbReference type="EMBL" id="MEM0542277.1"/>
    </source>
</evidence>
<accession>A0ABU9N3I3</accession>
<evidence type="ECO:0000313" key="2">
    <source>
        <dbReference type="Proteomes" id="UP001460072"/>
    </source>
</evidence>
<name>A0ABU9N3I3_9FLAO</name>
<protein>
    <recommendedName>
        <fullName evidence="3">Restriction endonuclease</fullName>
    </recommendedName>
</protein>
<dbReference type="EMBL" id="JBCGDO010000006">
    <property type="protein sequence ID" value="MEM0542277.1"/>
    <property type="molecule type" value="Genomic_DNA"/>
</dbReference>
<dbReference type="InterPro" id="IPR019292">
    <property type="entry name" value="McrC"/>
</dbReference>
<keyword evidence="2" id="KW-1185">Reference proteome</keyword>
<organism evidence="1 2">
    <name type="scientific">Flavobacterium aureirubrum</name>
    <dbReference type="NCBI Taxonomy" id="3133147"/>
    <lineage>
        <taxon>Bacteria</taxon>
        <taxon>Pseudomonadati</taxon>
        <taxon>Bacteroidota</taxon>
        <taxon>Flavobacteriia</taxon>
        <taxon>Flavobacteriales</taxon>
        <taxon>Flavobacteriaceae</taxon>
        <taxon>Flavobacterium</taxon>
    </lineage>
</organism>
<reference evidence="1 2" key="1">
    <citation type="submission" date="2024-03" db="EMBL/GenBank/DDBJ databases">
        <title>Two novel species of the genus Flavobacterium exhibiting potentially degradation of complex polysaccharides.</title>
        <authorList>
            <person name="Lian X."/>
        </authorList>
    </citation>
    <scope>NUCLEOTIDE SEQUENCE [LARGE SCALE GENOMIC DNA]</scope>
    <source>
        <strain evidence="2">j3</strain>
    </source>
</reference>
<dbReference type="RefSeq" id="WP_342695498.1">
    <property type="nucleotide sequence ID" value="NZ_JBCGDO010000006.1"/>
</dbReference>
<proteinExistence type="predicted"/>
<dbReference type="PANTHER" id="PTHR38733">
    <property type="entry name" value="PROTEIN MCRC"/>
    <property type="match status" value="1"/>
</dbReference>
<dbReference type="PANTHER" id="PTHR38733:SF1">
    <property type="entry name" value="TYPE IV METHYL-DIRECTED RESTRICTION ENZYME ECOKMCRBC"/>
    <property type="match status" value="1"/>
</dbReference>
<comment type="caution">
    <text evidence="1">The sequence shown here is derived from an EMBL/GenBank/DDBJ whole genome shotgun (WGS) entry which is preliminary data.</text>
</comment>
<dbReference type="Pfam" id="PF10117">
    <property type="entry name" value="McrBC"/>
    <property type="match status" value="1"/>
</dbReference>
<dbReference type="Proteomes" id="UP001460072">
    <property type="component" value="Unassembled WGS sequence"/>
</dbReference>